<accession>A0A258FWN8</accession>
<feature type="signal peptide" evidence="2">
    <location>
        <begin position="1"/>
        <end position="36"/>
    </location>
</feature>
<keyword evidence="2" id="KW-0732">Signal</keyword>
<dbReference type="AlphaFoldDB" id="A0A258FWN8"/>
<dbReference type="InterPro" id="IPR006311">
    <property type="entry name" value="TAT_signal"/>
</dbReference>
<dbReference type="PROSITE" id="PS51318">
    <property type="entry name" value="TAT"/>
    <property type="match status" value="1"/>
</dbReference>
<evidence type="ECO:0000256" key="2">
    <source>
        <dbReference type="SAM" id="SignalP"/>
    </source>
</evidence>
<sequence length="290" mass="30096">MAVTPTDPAQRRPSRRTRLALAAAAVGLTVAGTAQAQHAAPTGPRYLSWANRTTSTTPADIAAARVRRDIIPRRVAPSRSLARPAMQPFNPPMPVTDGGLTPASAWIGPRVAPAFAPGVPDPLSYATTEMAAAPVRAPPPAPVTPVRAEPAPPPPPASSMVQPTYASAPPPSSADGDPIAPRRDAPIFRLQSQRAAADGAAVQPPRETTEAAPVQLSPAPTMAPASGQPQARYYSVHRAAGRQPDPTVIPEPVFFDSVALDLAAPPDIQQPTRDAQGRRAPVPNADPSLP</sequence>
<feature type="region of interest" description="Disordered" evidence="1">
    <location>
        <begin position="262"/>
        <end position="290"/>
    </location>
</feature>
<proteinExistence type="predicted"/>
<evidence type="ECO:0000256" key="1">
    <source>
        <dbReference type="SAM" id="MobiDB-lite"/>
    </source>
</evidence>
<comment type="caution">
    <text evidence="3">The sequence shown here is derived from an EMBL/GenBank/DDBJ whole genome shotgun (WGS) entry which is preliminary data.</text>
</comment>
<feature type="chain" id="PRO_5012875440" evidence="2">
    <location>
        <begin position="37"/>
        <end position="290"/>
    </location>
</feature>
<evidence type="ECO:0000313" key="3">
    <source>
        <dbReference type="EMBL" id="OYX36142.1"/>
    </source>
</evidence>
<dbReference type="Proteomes" id="UP000215595">
    <property type="component" value="Unassembled WGS sequence"/>
</dbReference>
<evidence type="ECO:0000313" key="4">
    <source>
        <dbReference type="Proteomes" id="UP000215595"/>
    </source>
</evidence>
<reference evidence="3 4" key="1">
    <citation type="submission" date="2017-03" db="EMBL/GenBank/DDBJ databases">
        <title>Lifting the veil on microbial sulfur biogeochemistry in mining wastewaters.</title>
        <authorList>
            <person name="Kantor R.S."/>
            <person name="Colenbrander Nelson T."/>
            <person name="Marshall S."/>
            <person name="Bennett D."/>
            <person name="Apte S."/>
            <person name="Camacho D."/>
            <person name="Thomas B.C."/>
            <person name="Warren L.A."/>
            <person name="Banfield J.F."/>
        </authorList>
    </citation>
    <scope>NUCLEOTIDE SEQUENCE [LARGE SCALE GENOMIC DNA]</scope>
    <source>
        <strain evidence="3">32-69-9</strain>
    </source>
</reference>
<dbReference type="EMBL" id="NCEB01000001">
    <property type="protein sequence ID" value="OYX36142.1"/>
    <property type="molecule type" value="Genomic_DNA"/>
</dbReference>
<gene>
    <name evidence="3" type="ORF">B7Z01_00370</name>
</gene>
<protein>
    <submittedName>
        <fullName evidence="3">Uncharacterized protein</fullName>
    </submittedName>
</protein>
<name>A0A258FWN8_9CAUL</name>
<organism evidence="3 4">
    <name type="scientific">Brevundimonas subvibrioides</name>
    <dbReference type="NCBI Taxonomy" id="74313"/>
    <lineage>
        <taxon>Bacteria</taxon>
        <taxon>Pseudomonadati</taxon>
        <taxon>Pseudomonadota</taxon>
        <taxon>Alphaproteobacteria</taxon>
        <taxon>Caulobacterales</taxon>
        <taxon>Caulobacteraceae</taxon>
        <taxon>Brevundimonas</taxon>
    </lineage>
</organism>
<feature type="region of interest" description="Disordered" evidence="1">
    <location>
        <begin position="136"/>
        <end position="230"/>
    </location>
</feature>